<evidence type="ECO:0000313" key="18">
    <source>
        <dbReference type="EMBL" id="MST31555.1"/>
    </source>
</evidence>
<name>A0ABW9QP34_9ACTN</name>
<sequence>MRIDILTMFPELVAPWLDASLIGKARRGGRLDLRVHDLRAGADDPHRSLDDAPFGGGAGMVLAPEPVFRAVEQAAPARPLLLLSPSGRPFTQRWAEDLAAGGSLGLLCARYEGVDQRIADHLVDGEVSLGDFVLAGGEVAALAVVEAVCRLVPGVMGNEASAREESFAEGLLEYPHYTRPAEFRGWAVPEVLRSGDHGRVDRWRRAQALVRTARRRPDLLAARGGLSDADRALLAEFGMLGELDGTGPVVAPGEDPLS</sequence>
<evidence type="ECO:0000256" key="12">
    <source>
        <dbReference type="ARBA" id="ARBA00029736"/>
    </source>
</evidence>
<dbReference type="PANTHER" id="PTHR46417:SF1">
    <property type="entry name" value="TRNA (GUANINE-N(1)-)-METHYLTRANSFERASE"/>
    <property type="match status" value="1"/>
</dbReference>
<evidence type="ECO:0000256" key="5">
    <source>
        <dbReference type="ARBA" id="ARBA00012807"/>
    </source>
</evidence>
<evidence type="ECO:0000256" key="2">
    <source>
        <dbReference type="ARBA" id="ARBA00004496"/>
    </source>
</evidence>
<dbReference type="Gene3D" id="3.40.1280.10">
    <property type="match status" value="1"/>
</dbReference>
<dbReference type="InterPro" id="IPR016009">
    <property type="entry name" value="tRNA_MeTrfase_TRMD/TRM10"/>
</dbReference>
<dbReference type="GO" id="GO:0052906">
    <property type="term" value="F:tRNA (guanine(37)-N1)-methyltransferase activity"/>
    <property type="evidence" value="ECO:0007669"/>
    <property type="project" value="UniProtKB-EC"/>
</dbReference>
<evidence type="ECO:0000256" key="16">
    <source>
        <dbReference type="RuleBase" id="RU003464"/>
    </source>
</evidence>
<evidence type="ECO:0000256" key="10">
    <source>
        <dbReference type="ARBA" id="ARBA00022691"/>
    </source>
</evidence>
<evidence type="ECO:0000256" key="11">
    <source>
        <dbReference type="ARBA" id="ARBA00022694"/>
    </source>
</evidence>
<keyword evidence="8 15" id="KW-0489">Methyltransferase</keyword>
<dbReference type="PANTHER" id="PTHR46417">
    <property type="entry name" value="TRNA (GUANINE-N(1)-)-METHYLTRANSFERASE"/>
    <property type="match status" value="1"/>
</dbReference>
<comment type="caution">
    <text evidence="15">Lacks conserved residue(s) required for the propagation of feature annotation.</text>
</comment>
<dbReference type="Gene3D" id="1.10.1270.20">
    <property type="entry name" value="tRNA(m1g37)methyltransferase, domain 2"/>
    <property type="match status" value="1"/>
</dbReference>
<keyword evidence="19" id="KW-1185">Reference proteome</keyword>
<comment type="function">
    <text evidence="1 15 16">Specifically methylates guanosine-37 in various tRNAs.</text>
</comment>
<keyword evidence="7 15" id="KW-0963">Cytoplasm</keyword>
<evidence type="ECO:0000256" key="1">
    <source>
        <dbReference type="ARBA" id="ARBA00002634"/>
    </source>
</evidence>
<evidence type="ECO:0000256" key="9">
    <source>
        <dbReference type="ARBA" id="ARBA00022679"/>
    </source>
</evidence>
<dbReference type="HAMAP" id="MF_00605">
    <property type="entry name" value="TrmD"/>
    <property type="match status" value="1"/>
</dbReference>
<dbReference type="NCBIfam" id="TIGR00088">
    <property type="entry name" value="trmD"/>
    <property type="match status" value="1"/>
</dbReference>
<organism evidence="18 19">
    <name type="scientific">Acidiferrimicrobium australe</name>
    <dbReference type="NCBI Taxonomy" id="2664430"/>
    <lineage>
        <taxon>Bacteria</taxon>
        <taxon>Bacillati</taxon>
        <taxon>Actinomycetota</taxon>
        <taxon>Acidimicrobiia</taxon>
        <taxon>Acidimicrobiales</taxon>
        <taxon>Acidimicrobiaceae</taxon>
        <taxon>Acidiferrimicrobium</taxon>
    </lineage>
</organism>
<dbReference type="GO" id="GO:0032259">
    <property type="term" value="P:methylation"/>
    <property type="evidence" value="ECO:0007669"/>
    <property type="project" value="UniProtKB-KW"/>
</dbReference>
<accession>A0ABW9QP34</accession>
<dbReference type="InterPro" id="IPR029028">
    <property type="entry name" value="Alpha/beta_knot_MTases"/>
</dbReference>
<dbReference type="CDD" id="cd18080">
    <property type="entry name" value="TrmD-like"/>
    <property type="match status" value="1"/>
</dbReference>
<comment type="subunit">
    <text evidence="4 15 16">Homodimer.</text>
</comment>
<dbReference type="InterPro" id="IPR029026">
    <property type="entry name" value="tRNA_m1G_MTases_N"/>
</dbReference>
<keyword evidence="11 15" id="KW-0819">tRNA processing</keyword>
<dbReference type="Pfam" id="PF01746">
    <property type="entry name" value="tRNA_m1G_MT"/>
    <property type="match status" value="1"/>
</dbReference>
<dbReference type="InterPro" id="IPR023148">
    <property type="entry name" value="tRNA_m1G_MeTrfase_C_sf"/>
</dbReference>
<dbReference type="EC" id="2.1.1.228" evidence="5 15"/>
<evidence type="ECO:0000256" key="3">
    <source>
        <dbReference type="ARBA" id="ARBA00007630"/>
    </source>
</evidence>
<dbReference type="PIRSF" id="PIRSF000386">
    <property type="entry name" value="tRNA_mtase"/>
    <property type="match status" value="1"/>
</dbReference>
<protein>
    <recommendedName>
        <fullName evidence="6 15">tRNA (guanine-N(1)-)-methyltransferase</fullName>
        <ecNumber evidence="5 15">2.1.1.228</ecNumber>
    </recommendedName>
    <alternativeName>
        <fullName evidence="12 15">M1G-methyltransferase</fullName>
    </alternativeName>
    <alternativeName>
        <fullName evidence="13 15">tRNA [GM37] methyltransferase</fullName>
    </alternativeName>
</protein>
<evidence type="ECO:0000256" key="15">
    <source>
        <dbReference type="HAMAP-Rule" id="MF_00605"/>
    </source>
</evidence>
<dbReference type="Proteomes" id="UP000437736">
    <property type="component" value="Unassembled WGS sequence"/>
</dbReference>
<keyword evidence="9 15" id="KW-0808">Transferase</keyword>
<comment type="caution">
    <text evidence="18">The sequence shown here is derived from an EMBL/GenBank/DDBJ whole genome shotgun (WGS) entry which is preliminary data.</text>
</comment>
<dbReference type="SUPFAM" id="SSF75217">
    <property type="entry name" value="alpha/beta knot"/>
    <property type="match status" value="1"/>
</dbReference>
<gene>
    <name evidence="15 18" type="primary">trmD</name>
    <name evidence="18" type="ORF">GHK86_02265</name>
</gene>
<comment type="similarity">
    <text evidence="3 15 16">Belongs to the RNA methyltransferase TrmD family.</text>
</comment>
<evidence type="ECO:0000256" key="14">
    <source>
        <dbReference type="ARBA" id="ARBA00047783"/>
    </source>
</evidence>
<comment type="subcellular location">
    <subcellularLocation>
        <location evidence="2 15 16">Cytoplasm</location>
    </subcellularLocation>
</comment>
<comment type="catalytic activity">
    <reaction evidence="14 15 16">
        <text>guanosine(37) in tRNA + S-adenosyl-L-methionine = N(1)-methylguanosine(37) in tRNA + S-adenosyl-L-homocysteine + H(+)</text>
        <dbReference type="Rhea" id="RHEA:36899"/>
        <dbReference type="Rhea" id="RHEA-COMP:10145"/>
        <dbReference type="Rhea" id="RHEA-COMP:10147"/>
        <dbReference type="ChEBI" id="CHEBI:15378"/>
        <dbReference type="ChEBI" id="CHEBI:57856"/>
        <dbReference type="ChEBI" id="CHEBI:59789"/>
        <dbReference type="ChEBI" id="CHEBI:73542"/>
        <dbReference type="ChEBI" id="CHEBI:74269"/>
        <dbReference type="EC" id="2.1.1.228"/>
    </reaction>
</comment>
<dbReference type="InterPro" id="IPR002649">
    <property type="entry name" value="tRNA_m1G_MeTrfase_TrmD"/>
</dbReference>
<evidence type="ECO:0000256" key="6">
    <source>
        <dbReference type="ARBA" id="ARBA00014679"/>
    </source>
</evidence>
<evidence type="ECO:0000313" key="19">
    <source>
        <dbReference type="Proteomes" id="UP000437736"/>
    </source>
</evidence>
<keyword evidence="10 15" id="KW-0949">S-adenosyl-L-methionine</keyword>
<dbReference type="NCBIfam" id="NF000648">
    <property type="entry name" value="PRK00026.1"/>
    <property type="match status" value="1"/>
</dbReference>
<evidence type="ECO:0000256" key="8">
    <source>
        <dbReference type="ARBA" id="ARBA00022603"/>
    </source>
</evidence>
<reference evidence="18 19" key="1">
    <citation type="submission" date="2019-11" db="EMBL/GenBank/DDBJ databases">
        <title>Acidiferrimicrobium australis gen. nov., sp. nov., an acidophilic and obligately heterotrophic, member of the Actinobacteria that catalyses dissimilatory oxido- reduction of iron isolated from metal-rich acidic water in Chile.</title>
        <authorList>
            <person name="Gonzalez D."/>
            <person name="Huber K."/>
            <person name="Hedrich S."/>
            <person name="Rojas-Villalobos C."/>
            <person name="Quatrini R."/>
            <person name="Dinamarca M.A."/>
            <person name="Schwarz A."/>
            <person name="Canales C."/>
            <person name="Nancucheo I."/>
        </authorList>
    </citation>
    <scope>NUCLEOTIDE SEQUENCE [LARGE SCALE GENOMIC DNA]</scope>
    <source>
        <strain evidence="18 19">USS-CCA1</strain>
    </source>
</reference>
<evidence type="ECO:0000256" key="13">
    <source>
        <dbReference type="ARBA" id="ARBA00033392"/>
    </source>
</evidence>
<dbReference type="EMBL" id="WJHE01000095">
    <property type="protein sequence ID" value="MST31555.1"/>
    <property type="molecule type" value="Genomic_DNA"/>
</dbReference>
<feature type="binding site" evidence="15">
    <location>
        <begin position="129"/>
        <end position="134"/>
    </location>
    <ligand>
        <name>S-adenosyl-L-methionine</name>
        <dbReference type="ChEBI" id="CHEBI:59789"/>
    </ligand>
</feature>
<feature type="domain" description="tRNA methyltransferase TRMD/TRM10-type" evidence="17">
    <location>
        <begin position="1"/>
        <end position="220"/>
    </location>
</feature>
<evidence type="ECO:0000256" key="4">
    <source>
        <dbReference type="ARBA" id="ARBA00011738"/>
    </source>
</evidence>
<evidence type="ECO:0000256" key="7">
    <source>
        <dbReference type="ARBA" id="ARBA00022490"/>
    </source>
</evidence>
<proteinExistence type="inferred from homology"/>
<evidence type="ECO:0000259" key="17">
    <source>
        <dbReference type="Pfam" id="PF01746"/>
    </source>
</evidence>